<accession>A0A835ALR2</accession>
<keyword evidence="2" id="KW-1185">Reference proteome</keyword>
<name>A0A835ALR2_9POAL</name>
<comment type="caution">
    <text evidence="1">The sequence shown here is derived from an EMBL/GenBank/DDBJ whole genome shotgun (WGS) entry which is preliminary data.</text>
</comment>
<dbReference type="AlphaFoldDB" id="A0A835ALR2"/>
<dbReference type="EMBL" id="JACEFO010002392">
    <property type="protein sequence ID" value="KAF8661708.1"/>
    <property type="molecule type" value="Genomic_DNA"/>
</dbReference>
<evidence type="ECO:0000313" key="1">
    <source>
        <dbReference type="EMBL" id="KAF8661708.1"/>
    </source>
</evidence>
<proteinExistence type="predicted"/>
<organism evidence="1 2">
    <name type="scientific">Digitaria exilis</name>
    <dbReference type="NCBI Taxonomy" id="1010633"/>
    <lineage>
        <taxon>Eukaryota</taxon>
        <taxon>Viridiplantae</taxon>
        <taxon>Streptophyta</taxon>
        <taxon>Embryophyta</taxon>
        <taxon>Tracheophyta</taxon>
        <taxon>Spermatophyta</taxon>
        <taxon>Magnoliopsida</taxon>
        <taxon>Liliopsida</taxon>
        <taxon>Poales</taxon>
        <taxon>Poaceae</taxon>
        <taxon>PACMAD clade</taxon>
        <taxon>Panicoideae</taxon>
        <taxon>Panicodae</taxon>
        <taxon>Paniceae</taxon>
        <taxon>Anthephorinae</taxon>
        <taxon>Digitaria</taxon>
    </lineage>
</organism>
<evidence type="ECO:0000313" key="2">
    <source>
        <dbReference type="Proteomes" id="UP000636709"/>
    </source>
</evidence>
<reference evidence="1" key="1">
    <citation type="submission" date="2020-07" db="EMBL/GenBank/DDBJ databases">
        <title>Genome sequence and genetic diversity analysis of an under-domesticated orphan crop, white fonio (Digitaria exilis).</title>
        <authorList>
            <person name="Bennetzen J.L."/>
            <person name="Chen S."/>
            <person name="Ma X."/>
            <person name="Wang X."/>
            <person name="Yssel A.E.J."/>
            <person name="Chaluvadi S.R."/>
            <person name="Johnson M."/>
            <person name="Gangashetty P."/>
            <person name="Hamidou F."/>
            <person name="Sanogo M.D."/>
            <person name="Zwaenepoel A."/>
            <person name="Wallace J."/>
            <person name="Van De Peer Y."/>
            <person name="Van Deynze A."/>
        </authorList>
    </citation>
    <scope>NUCLEOTIDE SEQUENCE</scope>
    <source>
        <tissue evidence="1">Leaves</tissue>
    </source>
</reference>
<gene>
    <name evidence="1" type="ORF">HU200_056657</name>
</gene>
<sequence length="124" mass="13640">MFDSERGSGTLPHGNVDERALQQLAHLLREPLHRGAGQAHRYSDAQFLAPVVRARSPPTSAGPPYTGLPHPKSRWAAGAFLTSDTTYVRLNERGGRPRSTTRSATDRMYSMFNFSFACFTSSTA</sequence>
<protein>
    <submittedName>
        <fullName evidence="1">Uncharacterized protein</fullName>
    </submittedName>
</protein>
<dbReference type="OrthoDB" id="10659105at2759"/>
<dbReference type="Proteomes" id="UP000636709">
    <property type="component" value="Unassembled WGS sequence"/>
</dbReference>